<dbReference type="GO" id="GO:0006508">
    <property type="term" value="P:proteolysis"/>
    <property type="evidence" value="ECO:0007669"/>
    <property type="project" value="InterPro"/>
</dbReference>
<feature type="region of interest" description="Disordered" evidence="1">
    <location>
        <begin position="169"/>
        <end position="234"/>
    </location>
</feature>
<protein>
    <recommendedName>
        <fullName evidence="2">Peptidase C1A papain C-terminal domain-containing protein</fullName>
    </recommendedName>
</protein>
<proteinExistence type="predicted"/>
<evidence type="ECO:0000259" key="2">
    <source>
        <dbReference type="Pfam" id="PF00112"/>
    </source>
</evidence>
<evidence type="ECO:0000256" key="1">
    <source>
        <dbReference type="SAM" id="MobiDB-lite"/>
    </source>
</evidence>
<dbReference type="Pfam" id="PF00112">
    <property type="entry name" value="Peptidase_C1"/>
    <property type="match status" value="1"/>
</dbReference>
<gene>
    <name evidence="3" type="ORF">Cvel_7846.t1</name>
</gene>
<sequence>MLPSHSIRPNMPPYSQPFPLNPTQTETPTRRPLPPLPPKPKPKPKGNFKEKFPLQRYAQEAAESQNPPQVVHKRKIIKLTVDEIQAPLSETVAKRRDPEMTVDAVSLDFREELDGKANGMDVESTAKRKFDMPKEEVAKIQGNVEPAVLGWVKDILPLVSQDTMRMASPIQNNSTGSISDVVDGPIDISLPPRKPQPVPNSRSPPRPGKTPNKETDTVGEKELSSGGNNENKATVVRAEVRKAPDLCEDCPPSVDWRGVLPPAGLQGGICNSCYAWAAVASIAGRHAIALHDGSQQLDEVSQRAVVQEILDCARWEVLQGTASAVGGKDWKTKPFWFSKGRGHLRQLSGKVSTLASTRKPAEDPSMLGVYSTERAKGESDRPLEACSLERDASGLISLKQEEGILRPSQVMSSSASWRKPQAKHVIDIIKALQSGPIAVGIKKEASDKLSSVDLSGYPKGDCDMAKQPSEVIQAEKPAIHPPLVFGESPIPSLPPVELKQPLLPPPLSEPQFFIDKSPKKTAEDVRDIQKVGGHSLPDLFS</sequence>
<accession>A0A0K6S9L8</accession>
<dbReference type="EMBL" id="CDMZ01003426">
    <property type="protein sequence ID" value="CUC10284.1"/>
    <property type="molecule type" value="Genomic_DNA"/>
</dbReference>
<feature type="compositionally biased region" description="Basic and acidic residues" evidence="1">
    <location>
        <begin position="211"/>
        <end position="223"/>
    </location>
</feature>
<reference evidence="3" key="1">
    <citation type="submission" date="2014-11" db="EMBL/GenBank/DDBJ databases">
        <title>Molecular phylogeny of cliff fern family Woodsiaceae with morphological implications.</title>
        <authorList>
            <person name="Shao Y.-Z."/>
            <person name="Wei R."/>
            <person name="Zhang X.-C."/>
        </authorList>
    </citation>
    <scope>NUCLEOTIDE SEQUENCE</scope>
</reference>
<dbReference type="AlphaFoldDB" id="A0A0K6S9L8"/>
<dbReference type="VEuPathDB" id="CryptoDB:Cvel_7846"/>
<feature type="domain" description="Peptidase C1A papain C-terminal" evidence="2">
    <location>
        <begin position="251"/>
        <end position="321"/>
    </location>
</feature>
<feature type="compositionally biased region" description="Polar residues" evidence="1">
    <location>
        <begin position="169"/>
        <end position="178"/>
    </location>
</feature>
<feature type="compositionally biased region" description="Basic and acidic residues" evidence="1">
    <location>
        <begin position="516"/>
        <end position="525"/>
    </location>
</feature>
<organism evidence="3">
    <name type="scientific">Chromera velia CCMP2878</name>
    <dbReference type="NCBI Taxonomy" id="1169474"/>
    <lineage>
        <taxon>Eukaryota</taxon>
        <taxon>Sar</taxon>
        <taxon>Alveolata</taxon>
        <taxon>Colpodellida</taxon>
        <taxon>Chromeraceae</taxon>
        <taxon>Chromera</taxon>
    </lineage>
</organism>
<feature type="compositionally biased region" description="Pro residues" evidence="1">
    <location>
        <begin position="10"/>
        <end position="20"/>
    </location>
</feature>
<dbReference type="SUPFAM" id="SSF54001">
    <property type="entry name" value="Cysteine proteinases"/>
    <property type="match status" value="1"/>
</dbReference>
<dbReference type="GO" id="GO:0008234">
    <property type="term" value="F:cysteine-type peptidase activity"/>
    <property type="evidence" value="ECO:0007669"/>
    <property type="project" value="InterPro"/>
</dbReference>
<evidence type="ECO:0000313" key="3">
    <source>
        <dbReference type="EMBL" id="CUC10284.1"/>
    </source>
</evidence>
<feature type="region of interest" description="Disordered" evidence="1">
    <location>
        <begin position="495"/>
        <end position="525"/>
    </location>
</feature>
<name>A0A0K6S9L8_9ALVE</name>
<dbReference type="InterPro" id="IPR000668">
    <property type="entry name" value="Peptidase_C1A_C"/>
</dbReference>
<feature type="compositionally biased region" description="Pro residues" evidence="1">
    <location>
        <begin position="192"/>
        <end position="208"/>
    </location>
</feature>
<feature type="region of interest" description="Disordered" evidence="1">
    <location>
        <begin position="1"/>
        <end position="52"/>
    </location>
</feature>
<dbReference type="InterPro" id="IPR038765">
    <property type="entry name" value="Papain-like_cys_pep_sf"/>
</dbReference>
<dbReference type="Gene3D" id="3.90.70.10">
    <property type="entry name" value="Cysteine proteinases"/>
    <property type="match status" value="1"/>
</dbReference>